<evidence type="ECO:0000259" key="9">
    <source>
        <dbReference type="PROSITE" id="PS50280"/>
    </source>
</evidence>
<feature type="domain" description="YDG" evidence="12">
    <location>
        <begin position="318"/>
        <end position="472"/>
    </location>
</feature>
<dbReference type="SUPFAM" id="SSF82199">
    <property type="entry name" value="SET domain"/>
    <property type="match status" value="1"/>
</dbReference>
<dbReference type="AlphaFoldDB" id="A0A7J6W2N7"/>
<evidence type="ECO:0000256" key="8">
    <source>
        <dbReference type="PROSITE-ProRule" id="PRU00358"/>
    </source>
</evidence>
<evidence type="ECO:0000256" key="1">
    <source>
        <dbReference type="ARBA" id="ARBA00004286"/>
    </source>
</evidence>
<evidence type="ECO:0000259" key="12">
    <source>
        <dbReference type="PROSITE" id="PS51015"/>
    </source>
</evidence>
<dbReference type="InterPro" id="IPR036987">
    <property type="entry name" value="SRA-YDG_sf"/>
</dbReference>
<sequence>MKNSRRSEIRAPALTQPKVQIQSPSIFVPSIENNNSRMHCETKCQNSIVIDSKVIKEVDRDHAIGKIDNTIERERDSPKNKMQRSSIGKQIGGETRRVNLVLKCNKKPLGEASGGMSTSFHTTVNNGVIGGSAEKLGLDSVKIGRGNSLKRKCLDRSQEYVELESSYKRGSIQAPVSAPKILSRERNCTSDCSSGLSPATLKGKELKDGFLALQQGYCNTNVRKKKYEVEKYTKKNVCQNTYISKEYVGEDNDNKAGFIRKEVRETLRLYQAMVRKLLQQQELKSKVIDHRSRRADLLAAKILKENNKWVNTGKQILGAVPGVEVGDEFHFRAELAIVGLHHPFQAGIDFSVRSNKVLATSIVAAWCYADDVKYSDVLVYLGIGGNPTGKDKKPEDQKLEGANLSLKNSMDEGTPVRVIRGFKETREKGKGSLSTRGKLVTTYTYDGLYLVEKYWKEKSGHGTDVFKFQLRRIPGQPELPVEELKKSTKTRALRVDDISHGKEMIAIGAVNTIDDEIPPTFEYITNMIYPPWYKVTPPKGCKCRDNCADPTKCYCAAKNGGEIPFNHNGAIVQAKPLVYECGPSCGCPPSCYSRVSQLGIKFQLEIFKTKSRGWGVRSLNSIPSGSFICEYTGELLRDNEAEQRTNNDEYLFDIGRNYNDQAFWEGLSKLMPPDLRSSFKSNTIEDVAFTIDGAQRGNVGRFINHSCSPNLYAQNVLYDHDDKRLPHIMLFAAENIPPLHELTYHYNYVLDQVRDANGNIKKKSCYCGSVDCTKRMY</sequence>
<dbReference type="InterPro" id="IPR003105">
    <property type="entry name" value="SRA_YDG"/>
</dbReference>
<dbReference type="Pfam" id="PF05033">
    <property type="entry name" value="Pre-SET"/>
    <property type="match status" value="1"/>
</dbReference>
<dbReference type="InterPro" id="IPR015947">
    <property type="entry name" value="PUA-like_sf"/>
</dbReference>
<dbReference type="EMBL" id="JABWDY010023281">
    <property type="protein sequence ID" value="KAF5191058.1"/>
    <property type="molecule type" value="Genomic_DNA"/>
</dbReference>
<dbReference type="Pfam" id="PF02182">
    <property type="entry name" value="SAD_SRA"/>
    <property type="match status" value="1"/>
</dbReference>
<evidence type="ECO:0000256" key="5">
    <source>
        <dbReference type="ARBA" id="ARBA00022691"/>
    </source>
</evidence>
<dbReference type="GO" id="GO:0042054">
    <property type="term" value="F:histone methyltransferase activity"/>
    <property type="evidence" value="ECO:0007669"/>
    <property type="project" value="InterPro"/>
</dbReference>
<dbReference type="SMART" id="SM00466">
    <property type="entry name" value="SRA"/>
    <property type="match status" value="1"/>
</dbReference>
<dbReference type="PROSITE" id="PS50868">
    <property type="entry name" value="POST_SET"/>
    <property type="match status" value="1"/>
</dbReference>
<dbReference type="PANTHER" id="PTHR45660">
    <property type="entry name" value="HISTONE-LYSINE N-METHYLTRANSFERASE SETMAR"/>
    <property type="match status" value="1"/>
</dbReference>
<dbReference type="GO" id="GO:0005694">
    <property type="term" value="C:chromosome"/>
    <property type="evidence" value="ECO:0007669"/>
    <property type="project" value="UniProtKB-SubCell"/>
</dbReference>
<dbReference type="PROSITE" id="PS50867">
    <property type="entry name" value="PRE_SET"/>
    <property type="match status" value="1"/>
</dbReference>
<dbReference type="InterPro" id="IPR007728">
    <property type="entry name" value="Pre-SET_dom"/>
</dbReference>
<keyword evidence="2" id="KW-0158">Chromosome</keyword>
<dbReference type="InterPro" id="IPR046341">
    <property type="entry name" value="SET_dom_sf"/>
</dbReference>
<dbReference type="GO" id="GO:0008270">
    <property type="term" value="F:zinc ion binding"/>
    <property type="evidence" value="ECO:0007669"/>
    <property type="project" value="InterPro"/>
</dbReference>
<evidence type="ECO:0000256" key="6">
    <source>
        <dbReference type="ARBA" id="ARBA00022853"/>
    </source>
</evidence>
<dbReference type="GO" id="GO:0005634">
    <property type="term" value="C:nucleus"/>
    <property type="evidence" value="ECO:0007669"/>
    <property type="project" value="UniProtKB-SubCell"/>
</dbReference>
<dbReference type="Gene3D" id="2.170.270.10">
    <property type="entry name" value="SET domain"/>
    <property type="match status" value="1"/>
</dbReference>
<dbReference type="Gene3D" id="2.30.280.10">
    <property type="entry name" value="SRA-YDG"/>
    <property type="match status" value="1"/>
</dbReference>
<dbReference type="PROSITE" id="PS50280">
    <property type="entry name" value="SET"/>
    <property type="match status" value="1"/>
</dbReference>
<comment type="subcellular location">
    <subcellularLocation>
        <location evidence="1">Chromosome</location>
    </subcellularLocation>
    <subcellularLocation>
        <location evidence="8">Nucleus</location>
    </subcellularLocation>
</comment>
<evidence type="ECO:0000259" key="11">
    <source>
        <dbReference type="PROSITE" id="PS50868"/>
    </source>
</evidence>
<dbReference type="PANTHER" id="PTHR45660:SF46">
    <property type="entry name" value="HISTONE-LYSINE N-METHYLTRANSFERASE, H3 LYSINE-9 SPECIFIC SUVH6"/>
    <property type="match status" value="1"/>
</dbReference>
<name>A0A7J6W2N7_THATH</name>
<accession>A0A7J6W2N7</accession>
<gene>
    <name evidence="13" type="ORF">FRX31_019357</name>
</gene>
<keyword evidence="7 8" id="KW-0539">Nucleus</keyword>
<evidence type="ECO:0000259" key="10">
    <source>
        <dbReference type="PROSITE" id="PS50867"/>
    </source>
</evidence>
<keyword evidence="5" id="KW-0949">S-adenosyl-L-methionine</keyword>
<keyword evidence="4 13" id="KW-0808">Transferase</keyword>
<dbReference type="InterPro" id="IPR001214">
    <property type="entry name" value="SET_dom"/>
</dbReference>
<comment type="caution">
    <text evidence="13">The sequence shown here is derived from an EMBL/GenBank/DDBJ whole genome shotgun (WGS) entry which is preliminary data.</text>
</comment>
<dbReference type="InterPro" id="IPR003616">
    <property type="entry name" value="Post-SET_dom"/>
</dbReference>
<dbReference type="InterPro" id="IPR051357">
    <property type="entry name" value="H3K9_HMTase_SUVAR3-9"/>
</dbReference>
<dbReference type="InterPro" id="IPR025794">
    <property type="entry name" value="H3-K9-MeTrfase_plant"/>
</dbReference>
<evidence type="ECO:0000256" key="7">
    <source>
        <dbReference type="ARBA" id="ARBA00023242"/>
    </source>
</evidence>
<dbReference type="Pfam" id="PF00856">
    <property type="entry name" value="SET"/>
    <property type="match status" value="1"/>
</dbReference>
<dbReference type="PROSITE" id="PS51015">
    <property type="entry name" value="YDG"/>
    <property type="match status" value="1"/>
</dbReference>
<keyword evidence="3 13" id="KW-0489">Methyltransferase</keyword>
<evidence type="ECO:0000313" key="13">
    <source>
        <dbReference type="EMBL" id="KAF5191058.1"/>
    </source>
</evidence>
<evidence type="ECO:0000313" key="14">
    <source>
        <dbReference type="Proteomes" id="UP000554482"/>
    </source>
</evidence>
<dbReference type="SUPFAM" id="SSF88697">
    <property type="entry name" value="PUA domain-like"/>
    <property type="match status" value="1"/>
</dbReference>
<dbReference type="PROSITE" id="PS51575">
    <property type="entry name" value="SAM_MT43_SUVAR39_2"/>
    <property type="match status" value="1"/>
</dbReference>
<keyword evidence="6" id="KW-0156">Chromatin regulator</keyword>
<reference evidence="13 14" key="1">
    <citation type="submission" date="2020-06" db="EMBL/GenBank/DDBJ databases">
        <title>Transcriptomic and genomic resources for Thalictrum thalictroides and T. hernandezii: Facilitating candidate gene discovery in an emerging model plant lineage.</title>
        <authorList>
            <person name="Arias T."/>
            <person name="Riano-Pachon D.M."/>
            <person name="Di Stilio V.S."/>
        </authorList>
    </citation>
    <scope>NUCLEOTIDE SEQUENCE [LARGE SCALE GENOMIC DNA]</scope>
    <source>
        <strain evidence="14">cv. WT478/WT964</strain>
        <tissue evidence="13">Leaves</tissue>
    </source>
</reference>
<evidence type="ECO:0000256" key="2">
    <source>
        <dbReference type="ARBA" id="ARBA00022454"/>
    </source>
</evidence>
<evidence type="ECO:0000256" key="4">
    <source>
        <dbReference type="ARBA" id="ARBA00022679"/>
    </source>
</evidence>
<evidence type="ECO:0000256" key="3">
    <source>
        <dbReference type="ARBA" id="ARBA00022603"/>
    </source>
</evidence>
<feature type="domain" description="SET" evidence="9">
    <location>
        <begin position="602"/>
        <end position="747"/>
    </location>
</feature>
<dbReference type="OrthoDB" id="5792673at2759"/>
<proteinExistence type="predicted"/>
<dbReference type="Proteomes" id="UP000554482">
    <property type="component" value="Unassembled WGS sequence"/>
</dbReference>
<dbReference type="GO" id="GO:0032259">
    <property type="term" value="P:methylation"/>
    <property type="evidence" value="ECO:0007669"/>
    <property type="project" value="UniProtKB-KW"/>
</dbReference>
<keyword evidence="14" id="KW-1185">Reference proteome</keyword>
<dbReference type="GO" id="GO:0003690">
    <property type="term" value="F:double-stranded DNA binding"/>
    <property type="evidence" value="ECO:0007669"/>
    <property type="project" value="TreeGrafter"/>
</dbReference>
<protein>
    <submittedName>
        <fullName evidence="13">Histone-lysine N-methyltransferase, H3 lysine-9 specific SUVH6</fullName>
    </submittedName>
</protein>
<dbReference type="SMART" id="SM00468">
    <property type="entry name" value="PreSET"/>
    <property type="match status" value="1"/>
</dbReference>
<dbReference type="SMART" id="SM00317">
    <property type="entry name" value="SET"/>
    <property type="match status" value="1"/>
</dbReference>
<feature type="domain" description="Post-SET" evidence="11">
    <location>
        <begin position="761"/>
        <end position="777"/>
    </location>
</feature>
<feature type="domain" description="Pre-SET" evidence="10">
    <location>
        <begin position="539"/>
        <end position="599"/>
    </location>
</feature>
<organism evidence="13 14">
    <name type="scientific">Thalictrum thalictroides</name>
    <name type="common">Rue-anemone</name>
    <name type="synonym">Anemone thalictroides</name>
    <dbReference type="NCBI Taxonomy" id="46969"/>
    <lineage>
        <taxon>Eukaryota</taxon>
        <taxon>Viridiplantae</taxon>
        <taxon>Streptophyta</taxon>
        <taxon>Embryophyta</taxon>
        <taxon>Tracheophyta</taxon>
        <taxon>Spermatophyta</taxon>
        <taxon>Magnoliopsida</taxon>
        <taxon>Ranunculales</taxon>
        <taxon>Ranunculaceae</taxon>
        <taxon>Thalictroideae</taxon>
        <taxon>Thalictrum</taxon>
    </lineage>
</organism>